<protein>
    <submittedName>
        <fullName evidence="2">YybH family protein</fullName>
    </submittedName>
</protein>
<feature type="domain" description="DUF4440" evidence="1">
    <location>
        <begin position="7"/>
        <end position="117"/>
    </location>
</feature>
<dbReference type="SUPFAM" id="SSF54427">
    <property type="entry name" value="NTF2-like"/>
    <property type="match status" value="1"/>
</dbReference>
<accession>A0ABW0MJJ8</accession>
<dbReference type="EMBL" id="JBHSMR010000012">
    <property type="protein sequence ID" value="MFC5478029.1"/>
    <property type="molecule type" value="Genomic_DNA"/>
</dbReference>
<organism evidence="2 3">
    <name type="scientific">Massilia suwonensis</name>
    <dbReference type="NCBI Taxonomy" id="648895"/>
    <lineage>
        <taxon>Bacteria</taxon>
        <taxon>Pseudomonadati</taxon>
        <taxon>Pseudomonadota</taxon>
        <taxon>Betaproteobacteria</taxon>
        <taxon>Burkholderiales</taxon>
        <taxon>Oxalobacteraceae</taxon>
        <taxon>Telluria group</taxon>
        <taxon>Massilia</taxon>
    </lineage>
</organism>
<reference evidence="3" key="1">
    <citation type="journal article" date="2019" name="Int. J. Syst. Evol. Microbiol.">
        <title>The Global Catalogue of Microorganisms (GCM) 10K type strain sequencing project: providing services to taxonomists for standard genome sequencing and annotation.</title>
        <authorList>
            <consortium name="The Broad Institute Genomics Platform"/>
            <consortium name="The Broad Institute Genome Sequencing Center for Infectious Disease"/>
            <person name="Wu L."/>
            <person name="Ma J."/>
        </authorList>
    </citation>
    <scope>NUCLEOTIDE SEQUENCE [LARGE SCALE GENOMIC DNA]</scope>
    <source>
        <strain evidence="3">CCUG 43111</strain>
    </source>
</reference>
<evidence type="ECO:0000313" key="2">
    <source>
        <dbReference type="EMBL" id="MFC5478029.1"/>
    </source>
</evidence>
<dbReference type="RefSeq" id="WP_379752994.1">
    <property type="nucleotide sequence ID" value="NZ_JBHSMR010000012.1"/>
</dbReference>
<gene>
    <name evidence="2" type="ORF">ACFPQ5_07510</name>
</gene>
<proteinExistence type="predicted"/>
<dbReference type="Gene3D" id="3.10.450.50">
    <property type="match status" value="1"/>
</dbReference>
<name>A0ABW0MJJ8_9BURK</name>
<evidence type="ECO:0000313" key="3">
    <source>
        <dbReference type="Proteomes" id="UP001596101"/>
    </source>
</evidence>
<dbReference type="Pfam" id="PF14534">
    <property type="entry name" value="DUF4440"/>
    <property type="match status" value="1"/>
</dbReference>
<dbReference type="InterPro" id="IPR027843">
    <property type="entry name" value="DUF4440"/>
</dbReference>
<dbReference type="InterPro" id="IPR032710">
    <property type="entry name" value="NTF2-like_dom_sf"/>
</dbReference>
<dbReference type="Proteomes" id="UP001596101">
    <property type="component" value="Unassembled WGS sequence"/>
</dbReference>
<comment type="caution">
    <text evidence="2">The sequence shown here is derived from an EMBL/GenBank/DDBJ whole genome shotgun (WGS) entry which is preliminary data.</text>
</comment>
<evidence type="ECO:0000259" key="1">
    <source>
        <dbReference type="Pfam" id="PF14534"/>
    </source>
</evidence>
<keyword evidence="3" id="KW-1185">Reference proteome</keyword>
<sequence>MPAHPLEQLIKAADAAITAGDFDALMEFYADDASLVVKPGLTVRGKEQIRQAFVRIADFVGHTLVVTQGRMEVLEGAGNALVIMESVLDYAGENGEPVHVRRRATYVFRQELHGRWLCVIDNSYGTDLLGPA</sequence>